<dbReference type="AlphaFoldDB" id="A0A8J2FNF3"/>
<dbReference type="GO" id="GO:0046870">
    <property type="term" value="F:cadmium ion binding"/>
    <property type="evidence" value="ECO:0007669"/>
    <property type="project" value="TreeGrafter"/>
</dbReference>
<dbReference type="PANTHER" id="PTHR38430:SF1">
    <property type="entry name" value="PROTEIN-ARGININE KINASE ACTIVATOR PROTEIN"/>
    <property type="match status" value="1"/>
</dbReference>
<dbReference type="InterPro" id="IPR036876">
    <property type="entry name" value="UVR_dom_sf"/>
</dbReference>
<evidence type="ECO:0000256" key="2">
    <source>
        <dbReference type="SAM" id="Coils"/>
    </source>
</evidence>
<dbReference type="GO" id="GO:0009432">
    <property type="term" value="P:SOS response"/>
    <property type="evidence" value="ECO:0007669"/>
    <property type="project" value="UniProtKB-KW"/>
</dbReference>
<evidence type="ECO:0000256" key="1">
    <source>
        <dbReference type="ARBA" id="ARBA00023236"/>
    </source>
</evidence>
<evidence type="ECO:0000313" key="5">
    <source>
        <dbReference type="Proteomes" id="UP000663859"/>
    </source>
</evidence>
<dbReference type="PANTHER" id="PTHR38430">
    <property type="entry name" value="PROTEIN-ARGININE KINASE ACTIVATOR PROTEIN"/>
    <property type="match status" value="1"/>
</dbReference>
<evidence type="ECO:0000259" key="3">
    <source>
        <dbReference type="PROSITE" id="PS50151"/>
    </source>
</evidence>
<dbReference type="PIRSF" id="PIRSF015034">
    <property type="entry name" value="YacH"/>
    <property type="match status" value="1"/>
</dbReference>
<feature type="coiled-coil region" evidence="2">
    <location>
        <begin position="123"/>
        <end position="162"/>
    </location>
</feature>
<evidence type="ECO:0000313" key="4">
    <source>
        <dbReference type="EMBL" id="CAF0691986.1"/>
    </source>
</evidence>
<dbReference type="Pfam" id="PF02151">
    <property type="entry name" value="UVR"/>
    <property type="match status" value="1"/>
</dbReference>
<organism evidence="4 5">
    <name type="scientific">Candidatus Methylacidithermus pantelleriae</name>
    <dbReference type="NCBI Taxonomy" id="2744239"/>
    <lineage>
        <taxon>Bacteria</taxon>
        <taxon>Pseudomonadati</taxon>
        <taxon>Verrucomicrobiota</taxon>
        <taxon>Methylacidiphilae</taxon>
        <taxon>Methylacidiphilales</taxon>
        <taxon>Methylacidiphilaceae</taxon>
        <taxon>Candidatus Methylacidithermus</taxon>
    </lineage>
</organism>
<dbReference type="EMBL" id="CAJNOB010000003">
    <property type="protein sequence ID" value="CAF0691986.1"/>
    <property type="molecule type" value="Genomic_DNA"/>
</dbReference>
<dbReference type="InterPro" id="IPR025542">
    <property type="entry name" value="YacH"/>
</dbReference>
<keyword evidence="5" id="KW-1185">Reference proteome</keyword>
<dbReference type="GO" id="GO:1990170">
    <property type="term" value="P:stress response to cadmium ion"/>
    <property type="evidence" value="ECO:0007669"/>
    <property type="project" value="TreeGrafter"/>
</dbReference>
<dbReference type="Proteomes" id="UP000663859">
    <property type="component" value="Unassembled WGS sequence"/>
</dbReference>
<dbReference type="GO" id="GO:1990169">
    <property type="term" value="P:stress response to copper ion"/>
    <property type="evidence" value="ECO:0007669"/>
    <property type="project" value="TreeGrafter"/>
</dbReference>
<name>A0A8J2FNF3_9BACT</name>
<keyword evidence="1" id="KW-0742">SOS response</keyword>
<proteinExistence type="predicted"/>
<sequence length="165" mass="18527">MSSSFKCHFCGAPATVHVTQMIGNKMQKIDLCERCATEKGVSDPQAFAFGEILGGVSAEYSAARRAELTCPQCGFTHTDFKKTGRLGCPACYHTFAGLLDSLLKDMHRDTVHKGKIPPRYARKRYYEMKIRDLKESLEKAVAEEKYEEAAQIRDAIEQLQSELRS</sequence>
<accession>A0A8J2FNF3</accession>
<dbReference type="GO" id="GO:0005507">
    <property type="term" value="F:copper ion binding"/>
    <property type="evidence" value="ECO:0007669"/>
    <property type="project" value="TreeGrafter"/>
</dbReference>
<dbReference type="GO" id="GO:0008270">
    <property type="term" value="F:zinc ion binding"/>
    <property type="evidence" value="ECO:0007669"/>
    <property type="project" value="TreeGrafter"/>
</dbReference>
<dbReference type="SUPFAM" id="SSF46600">
    <property type="entry name" value="C-terminal UvrC-binding domain of UvrB"/>
    <property type="match status" value="1"/>
</dbReference>
<dbReference type="InterPro" id="IPR001943">
    <property type="entry name" value="UVR_dom"/>
</dbReference>
<dbReference type="PROSITE" id="PS50151">
    <property type="entry name" value="UVR"/>
    <property type="match status" value="1"/>
</dbReference>
<dbReference type="Gene3D" id="4.10.860.10">
    <property type="entry name" value="UVR domain"/>
    <property type="match status" value="1"/>
</dbReference>
<reference evidence="4" key="1">
    <citation type="submission" date="2021-02" db="EMBL/GenBank/DDBJ databases">
        <authorList>
            <person name="Cremers G."/>
            <person name="Picone N."/>
        </authorList>
    </citation>
    <scope>NUCLEOTIDE SEQUENCE</scope>
    <source>
        <strain evidence="4">PQ17</strain>
    </source>
</reference>
<gene>
    <name evidence="4" type="ORF">MPNT_110045</name>
</gene>
<feature type="domain" description="UVR" evidence="3">
    <location>
        <begin position="127"/>
        <end position="162"/>
    </location>
</feature>
<keyword evidence="1" id="KW-0227">DNA damage</keyword>
<protein>
    <submittedName>
        <fullName evidence="4">Nucleotide excision repair protein, with UvrB/UvrC motif</fullName>
    </submittedName>
</protein>
<keyword evidence="2" id="KW-0175">Coiled coil</keyword>
<comment type="caution">
    <text evidence="4">The sequence shown here is derived from an EMBL/GenBank/DDBJ whole genome shotgun (WGS) entry which is preliminary data.</text>
</comment>
<dbReference type="GO" id="GO:0050897">
    <property type="term" value="F:cobalt ion binding"/>
    <property type="evidence" value="ECO:0007669"/>
    <property type="project" value="TreeGrafter"/>
</dbReference>